<dbReference type="PIRSF" id="PIRSF005572">
    <property type="entry name" value="NifS"/>
    <property type="match status" value="1"/>
</dbReference>
<comment type="catalytic activity">
    <reaction evidence="9">
        <text>(sulfur carrier)-H + L-cysteine = (sulfur carrier)-SH + L-alanine</text>
        <dbReference type="Rhea" id="RHEA:43892"/>
        <dbReference type="Rhea" id="RHEA-COMP:14737"/>
        <dbReference type="Rhea" id="RHEA-COMP:14739"/>
        <dbReference type="ChEBI" id="CHEBI:29917"/>
        <dbReference type="ChEBI" id="CHEBI:35235"/>
        <dbReference type="ChEBI" id="CHEBI:57972"/>
        <dbReference type="ChEBI" id="CHEBI:64428"/>
        <dbReference type="EC" id="2.8.1.7"/>
    </reaction>
</comment>
<comment type="similarity">
    <text evidence="2">Belongs to the class-V pyridoxal-phosphate-dependent aminotransferase family. NifS/IscS subfamily.</text>
</comment>
<dbReference type="SUPFAM" id="SSF53383">
    <property type="entry name" value="PLP-dependent transferases"/>
    <property type="match status" value="1"/>
</dbReference>
<evidence type="ECO:0000256" key="9">
    <source>
        <dbReference type="ARBA" id="ARBA00050776"/>
    </source>
</evidence>
<dbReference type="EC" id="2.8.1.7" evidence="3"/>
<dbReference type="PROSITE" id="PS00595">
    <property type="entry name" value="AA_TRANSFER_CLASS_5"/>
    <property type="match status" value="1"/>
</dbReference>
<sequence>MTRQAVYLDNHSTTKPDPRVVAAMMPYFTEIYGNAASVSHRFGWDAAEAVDHARGRVAEAIGADPKEIVFTAGATEANNLAIKGALPLLKRRGDHVVTTAVEHKSVLDVVERLGREGGWNVSIVTCDENGLVEADAVREAIRPETVLVSVMTANNEVGTINPIREIGALCHERGVVFHTDATQAVGKLDLDVQADHIDLLSLSGHKIYGPKGIGALYVRRRDPQVRLKPLFDGGGHERGLRSGTPAVPLIVGLGEAAALAIAERAVDLPRIRTLRDRLEAGIRERTSDVRLNGHPTARLDGNLNLSFAYVDGEALMMAMRDVAVSSGAACTSAEPEPSHVLRAMGRDEDSARASLRFGVGRFNSAADVEYAIEVVAKAVSTLRVHSAAWSAGPSSKIREHD</sequence>
<proteinExistence type="inferred from homology"/>
<evidence type="ECO:0000313" key="13">
    <source>
        <dbReference type="Proteomes" id="UP001216907"/>
    </source>
</evidence>
<name>A0ABT6FFR4_9BACT</name>
<dbReference type="InterPro" id="IPR015421">
    <property type="entry name" value="PyrdxlP-dep_Trfase_major"/>
</dbReference>
<dbReference type="InterPro" id="IPR016454">
    <property type="entry name" value="Cysteine_dSase"/>
</dbReference>
<dbReference type="PANTHER" id="PTHR11601">
    <property type="entry name" value="CYSTEINE DESULFURYLASE FAMILY MEMBER"/>
    <property type="match status" value="1"/>
</dbReference>
<dbReference type="InterPro" id="IPR015424">
    <property type="entry name" value="PyrdxlP-dep_Trfase"/>
</dbReference>
<keyword evidence="12" id="KW-0032">Aminotransferase</keyword>
<evidence type="ECO:0000256" key="1">
    <source>
        <dbReference type="ARBA" id="ARBA00001933"/>
    </source>
</evidence>
<organism evidence="12 13">
    <name type="scientific">Paludisphaera mucosa</name>
    <dbReference type="NCBI Taxonomy" id="3030827"/>
    <lineage>
        <taxon>Bacteria</taxon>
        <taxon>Pseudomonadati</taxon>
        <taxon>Planctomycetota</taxon>
        <taxon>Planctomycetia</taxon>
        <taxon>Isosphaerales</taxon>
        <taxon>Isosphaeraceae</taxon>
        <taxon>Paludisphaera</taxon>
    </lineage>
</organism>
<dbReference type="Proteomes" id="UP001216907">
    <property type="component" value="Unassembled WGS sequence"/>
</dbReference>
<keyword evidence="13" id="KW-1185">Reference proteome</keyword>
<keyword evidence="7" id="KW-0408">Iron</keyword>
<dbReference type="GO" id="GO:0008483">
    <property type="term" value="F:transaminase activity"/>
    <property type="evidence" value="ECO:0007669"/>
    <property type="project" value="UniProtKB-KW"/>
</dbReference>
<gene>
    <name evidence="12" type="ORF">PZE19_20910</name>
</gene>
<dbReference type="PANTHER" id="PTHR11601:SF34">
    <property type="entry name" value="CYSTEINE DESULFURASE"/>
    <property type="match status" value="1"/>
</dbReference>
<accession>A0ABT6FFR4</accession>
<evidence type="ECO:0000256" key="7">
    <source>
        <dbReference type="ARBA" id="ARBA00023004"/>
    </source>
</evidence>
<keyword evidence="6" id="KW-0663">Pyridoxal phosphate</keyword>
<keyword evidence="4" id="KW-0808">Transferase</keyword>
<evidence type="ECO:0000256" key="10">
    <source>
        <dbReference type="RuleBase" id="RU004504"/>
    </source>
</evidence>
<evidence type="ECO:0000256" key="8">
    <source>
        <dbReference type="ARBA" id="ARBA00023014"/>
    </source>
</evidence>
<protein>
    <recommendedName>
        <fullName evidence="3">cysteine desulfurase</fullName>
        <ecNumber evidence="3">2.8.1.7</ecNumber>
    </recommendedName>
</protein>
<dbReference type="RefSeq" id="WP_277862538.1">
    <property type="nucleotide sequence ID" value="NZ_JARRAG010000002.1"/>
</dbReference>
<dbReference type="InterPro" id="IPR000192">
    <property type="entry name" value="Aminotrans_V_dom"/>
</dbReference>
<reference evidence="12 13" key="1">
    <citation type="submission" date="2023-03" db="EMBL/GenBank/DDBJ databases">
        <title>Paludisphaera mucosa sp. nov. a novel planctomycete from northern fen.</title>
        <authorList>
            <person name="Ivanova A."/>
        </authorList>
    </citation>
    <scope>NUCLEOTIDE SEQUENCE [LARGE SCALE GENOMIC DNA]</scope>
    <source>
        <strain evidence="12 13">Pla2</strain>
    </source>
</reference>
<dbReference type="Pfam" id="PF00266">
    <property type="entry name" value="Aminotran_5"/>
    <property type="match status" value="1"/>
</dbReference>
<evidence type="ECO:0000256" key="3">
    <source>
        <dbReference type="ARBA" id="ARBA00012239"/>
    </source>
</evidence>
<evidence type="ECO:0000256" key="5">
    <source>
        <dbReference type="ARBA" id="ARBA00022723"/>
    </source>
</evidence>
<dbReference type="InterPro" id="IPR015422">
    <property type="entry name" value="PyrdxlP-dep_Trfase_small"/>
</dbReference>
<dbReference type="InterPro" id="IPR020578">
    <property type="entry name" value="Aminotrans_V_PyrdxlP_BS"/>
</dbReference>
<evidence type="ECO:0000313" key="12">
    <source>
        <dbReference type="EMBL" id="MDG3006238.1"/>
    </source>
</evidence>
<dbReference type="Gene3D" id="3.90.1150.10">
    <property type="entry name" value="Aspartate Aminotransferase, domain 1"/>
    <property type="match status" value="1"/>
</dbReference>
<evidence type="ECO:0000256" key="6">
    <source>
        <dbReference type="ARBA" id="ARBA00022898"/>
    </source>
</evidence>
<dbReference type="Gene3D" id="3.40.640.10">
    <property type="entry name" value="Type I PLP-dependent aspartate aminotransferase-like (Major domain)"/>
    <property type="match status" value="1"/>
</dbReference>
<evidence type="ECO:0000259" key="11">
    <source>
        <dbReference type="Pfam" id="PF00266"/>
    </source>
</evidence>
<comment type="caution">
    <text evidence="12">The sequence shown here is derived from an EMBL/GenBank/DDBJ whole genome shotgun (WGS) entry which is preliminary data.</text>
</comment>
<dbReference type="EMBL" id="JARRAG010000002">
    <property type="protein sequence ID" value="MDG3006238.1"/>
    <property type="molecule type" value="Genomic_DNA"/>
</dbReference>
<comment type="cofactor">
    <cofactor evidence="1 10">
        <name>pyridoxal 5'-phosphate</name>
        <dbReference type="ChEBI" id="CHEBI:597326"/>
    </cofactor>
</comment>
<keyword evidence="8" id="KW-0411">Iron-sulfur</keyword>
<keyword evidence="5" id="KW-0479">Metal-binding</keyword>
<feature type="domain" description="Aminotransferase class V" evidence="11">
    <location>
        <begin position="6"/>
        <end position="370"/>
    </location>
</feature>
<evidence type="ECO:0000256" key="4">
    <source>
        <dbReference type="ARBA" id="ARBA00022679"/>
    </source>
</evidence>
<evidence type="ECO:0000256" key="2">
    <source>
        <dbReference type="ARBA" id="ARBA00006490"/>
    </source>
</evidence>